<name>A0A9P6E0Z5_9AGAR</name>
<reference evidence="2" key="1">
    <citation type="submission" date="2020-11" db="EMBL/GenBank/DDBJ databases">
        <authorList>
            <consortium name="DOE Joint Genome Institute"/>
            <person name="Ahrendt S."/>
            <person name="Riley R."/>
            <person name="Andreopoulos W."/>
            <person name="Labutti K."/>
            <person name="Pangilinan J."/>
            <person name="Ruiz-Duenas F.J."/>
            <person name="Barrasa J.M."/>
            <person name="Sanchez-Garcia M."/>
            <person name="Camarero S."/>
            <person name="Miyauchi S."/>
            <person name="Serrano A."/>
            <person name="Linde D."/>
            <person name="Babiker R."/>
            <person name="Drula E."/>
            <person name="Ayuso-Fernandez I."/>
            <person name="Pacheco R."/>
            <person name="Padilla G."/>
            <person name="Ferreira P."/>
            <person name="Barriuso J."/>
            <person name="Kellner H."/>
            <person name="Castanera R."/>
            <person name="Alfaro M."/>
            <person name="Ramirez L."/>
            <person name="Pisabarro A.G."/>
            <person name="Kuo A."/>
            <person name="Tritt A."/>
            <person name="Lipzen A."/>
            <person name="He G."/>
            <person name="Yan M."/>
            <person name="Ng V."/>
            <person name="Cullen D."/>
            <person name="Martin F."/>
            <person name="Rosso M.-N."/>
            <person name="Henrissat B."/>
            <person name="Hibbett D."/>
            <person name="Martinez A.T."/>
            <person name="Grigoriev I.V."/>
        </authorList>
    </citation>
    <scope>NUCLEOTIDE SEQUENCE</scope>
    <source>
        <strain evidence="2">CBS 506.95</strain>
    </source>
</reference>
<feature type="compositionally biased region" description="Basic residues" evidence="1">
    <location>
        <begin position="1"/>
        <end position="18"/>
    </location>
</feature>
<evidence type="ECO:0000313" key="2">
    <source>
        <dbReference type="EMBL" id="KAF9521257.1"/>
    </source>
</evidence>
<gene>
    <name evidence="2" type="ORF">CPB83DRAFT_900931</name>
</gene>
<evidence type="ECO:0000256" key="1">
    <source>
        <dbReference type="SAM" id="MobiDB-lite"/>
    </source>
</evidence>
<protein>
    <submittedName>
        <fullName evidence="2">Uncharacterized protein</fullName>
    </submittedName>
</protein>
<dbReference type="AlphaFoldDB" id="A0A9P6E0Z5"/>
<accession>A0A9P6E0Z5</accession>
<comment type="caution">
    <text evidence="2">The sequence shown here is derived from an EMBL/GenBank/DDBJ whole genome shotgun (WGS) entry which is preliminary data.</text>
</comment>
<organism evidence="2 3">
    <name type="scientific">Crepidotus variabilis</name>
    <dbReference type="NCBI Taxonomy" id="179855"/>
    <lineage>
        <taxon>Eukaryota</taxon>
        <taxon>Fungi</taxon>
        <taxon>Dikarya</taxon>
        <taxon>Basidiomycota</taxon>
        <taxon>Agaricomycotina</taxon>
        <taxon>Agaricomycetes</taxon>
        <taxon>Agaricomycetidae</taxon>
        <taxon>Agaricales</taxon>
        <taxon>Agaricineae</taxon>
        <taxon>Crepidotaceae</taxon>
        <taxon>Crepidotus</taxon>
    </lineage>
</organism>
<dbReference type="Proteomes" id="UP000807306">
    <property type="component" value="Unassembled WGS sequence"/>
</dbReference>
<proteinExistence type="predicted"/>
<feature type="region of interest" description="Disordered" evidence="1">
    <location>
        <begin position="1"/>
        <end position="26"/>
    </location>
</feature>
<sequence length="448" mass="51772">MGKRKSKGKGTKPKKGKKSKAEWSESELDVLRSYEEKWFLLSSPEDQNTLAYGEIAENLRRLSPEKYGVQVILQKRELHAEWDKKCSQIKSWYKRNRPAAKERRIFKFERRIALRTVVAHTKSAAIKAAVLEKLPDNKKEDQREYFKNFQTTVTEFMHQLSKKERKQYEAIRDEWQAEGPPADVQARNAQRFGYRCVEDMHKVANKQFGMLMITFTARPTRSGGWEYFIHDYNPNLNIPNNPILSMLGWAKPECRAFGKMFAKWVGYTDEAKAGHLSEDNGQSAGTNPGTTFALQTTNSGLPILPDPVLSSSGTEYFGTKREIIREFFVQHYRLATGKSTSRVPWGAMNESVREFIKSEFIPKKVLINDPGRMSSNHVSILLEHLRDRQKVEGIPTFLFHQFRQQDNSFAAVKYPTETLEDNEKSFENQAESVEPFLLIKYWAAILPK</sequence>
<keyword evidence="3" id="KW-1185">Reference proteome</keyword>
<dbReference type="OrthoDB" id="3149423at2759"/>
<evidence type="ECO:0000313" key="3">
    <source>
        <dbReference type="Proteomes" id="UP000807306"/>
    </source>
</evidence>
<dbReference type="EMBL" id="MU158195">
    <property type="protein sequence ID" value="KAF9521257.1"/>
    <property type="molecule type" value="Genomic_DNA"/>
</dbReference>